<evidence type="ECO:0000313" key="3">
    <source>
        <dbReference type="EMBL" id="PMD43149.1"/>
    </source>
</evidence>
<dbReference type="Gene3D" id="3.20.20.100">
    <property type="entry name" value="NADP-dependent oxidoreductase domain"/>
    <property type="match status" value="1"/>
</dbReference>
<dbReference type="GO" id="GO:0016491">
    <property type="term" value="F:oxidoreductase activity"/>
    <property type="evidence" value="ECO:0007669"/>
    <property type="project" value="UniProtKB-KW"/>
</dbReference>
<dbReference type="InterPro" id="IPR050791">
    <property type="entry name" value="Aldo-Keto_reductase"/>
</dbReference>
<dbReference type="OrthoDB" id="37537at2759"/>
<evidence type="ECO:0000313" key="4">
    <source>
        <dbReference type="Proteomes" id="UP000235786"/>
    </source>
</evidence>
<proteinExistence type="predicted"/>
<evidence type="ECO:0000256" key="1">
    <source>
        <dbReference type="ARBA" id="ARBA00023002"/>
    </source>
</evidence>
<dbReference type="Proteomes" id="UP000235786">
    <property type="component" value="Unassembled WGS sequence"/>
</dbReference>
<protein>
    <submittedName>
        <fullName evidence="3">Putative aldo/keto reductase</fullName>
    </submittedName>
</protein>
<dbReference type="PANTHER" id="PTHR43625:SF78">
    <property type="entry name" value="PYRIDOXAL REDUCTASE-RELATED"/>
    <property type="match status" value="1"/>
</dbReference>
<dbReference type="InterPro" id="IPR036812">
    <property type="entry name" value="NAD(P)_OxRdtase_dom_sf"/>
</dbReference>
<reference evidence="3 4" key="1">
    <citation type="submission" date="2016-04" db="EMBL/GenBank/DDBJ databases">
        <title>A degradative enzymes factory behind the ericoid mycorrhizal symbiosis.</title>
        <authorList>
            <consortium name="DOE Joint Genome Institute"/>
            <person name="Martino E."/>
            <person name="Morin E."/>
            <person name="Grelet G."/>
            <person name="Kuo A."/>
            <person name="Kohler A."/>
            <person name="Daghino S."/>
            <person name="Barry K."/>
            <person name="Choi C."/>
            <person name="Cichocki N."/>
            <person name="Clum A."/>
            <person name="Copeland A."/>
            <person name="Hainaut M."/>
            <person name="Haridas S."/>
            <person name="Labutti K."/>
            <person name="Lindquist E."/>
            <person name="Lipzen A."/>
            <person name="Khouja H.-R."/>
            <person name="Murat C."/>
            <person name="Ohm R."/>
            <person name="Olson A."/>
            <person name="Spatafora J."/>
            <person name="Veneault-Fourrey C."/>
            <person name="Henrissat B."/>
            <person name="Grigoriev I."/>
            <person name="Martin F."/>
            <person name="Perotto S."/>
        </authorList>
    </citation>
    <scope>NUCLEOTIDE SEQUENCE [LARGE SCALE GENOMIC DNA]</scope>
    <source>
        <strain evidence="3 4">F</strain>
    </source>
</reference>
<dbReference type="SUPFAM" id="SSF51430">
    <property type="entry name" value="NAD(P)-linked oxidoreductase"/>
    <property type="match status" value="1"/>
</dbReference>
<evidence type="ECO:0000259" key="2">
    <source>
        <dbReference type="Pfam" id="PF00248"/>
    </source>
</evidence>
<keyword evidence="4" id="KW-1185">Reference proteome</keyword>
<dbReference type="STRING" id="1149755.A0A2J6RXB2"/>
<dbReference type="GO" id="GO:0005737">
    <property type="term" value="C:cytoplasm"/>
    <property type="evidence" value="ECO:0007669"/>
    <property type="project" value="TreeGrafter"/>
</dbReference>
<name>A0A2J6RXB2_HYAVF</name>
<organism evidence="3 4">
    <name type="scientific">Hyaloscypha variabilis (strain UAMH 11265 / GT02V1 / F)</name>
    <name type="common">Meliniomyces variabilis</name>
    <dbReference type="NCBI Taxonomy" id="1149755"/>
    <lineage>
        <taxon>Eukaryota</taxon>
        <taxon>Fungi</taxon>
        <taxon>Dikarya</taxon>
        <taxon>Ascomycota</taxon>
        <taxon>Pezizomycotina</taxon>
        <taxon>Leotiomycetes</taxon>
        <taxon>Helotiales</taxon>
        <taxon>Hyaloscyphaceae</taxon>
        <taxon>Hyaloscypha</taxon>
        <taxon>Hyaloscypha variabilis</taxon>
    </lineage>
</organism>
<dbReference type="InterPro" id="IPR023210">
    <property type="entry name" value="NADP_OxRdtase_dom"/>
</dbReference>
<keyword evidence="1" id="KW-0560">Oxidoreductase</keyword>
<gene>
    <name evidence="3" type="ORF">L207DRAFT_542514</name>
</gene>
<dbReference type="AlphaFoldDB" id="A0A2J6RXB2"/>
<dbReference type="PANTHER" id="PTHR43625">
    <property type="entry name" value="AFLATOXIN B1 ALDEHYDE REDUCTASE"/>
    <property type="match status" value="1"/>
</dbReference>
<feature type="domain" description="NADP-dependent oxidoreductase" evidence="2">
    <location>
        <begin position="13"/>
        <end position="313"/>
    </location>
</feature>
<dbReference type="CDD" id="cd19077">
    <property type="entry name" value="AKR_AKR8A1-2"/>
    <property type="match status" value="1"/>
</dbReference>
<sequence length="333" mass="36570">MVTLAGKLITQNGLGLSGLTNRVAPTPDDAAFDVMKTALKCGANVWNGADFYGTPDANSLHLLNRYFTRFPEDAEKVVICIKSGFSMGVGGQFSIDCSAEGMKRSVDNASRILDRKKFIDIFGPARVDPNVPIEVTIEALEQLMKEGQIGGIQLSEVRAETIRRVSEVHKIDMVEAEVSLWATDIFSNGVAQICAELGIVVLGHTPLGGGMLTGNIRKVEDLPASNHRKHFPRFEAENFQKNLQLVEQLEMLAAKKGCTTAQLALSWIKSHNGKPRMPWILPIAGARSGARIRENCETVEFSDHELMEIKSILDSFPVAGARYPERTSRLAEY</sequence>
<dbReference type="Pfam" id="PF00248">
    <property type="entry name" value="Aldo_ket_red"/>
    <property type="match status" value="1"/>
</dbReference>
<accession>A0A2J6RXB2</accession>
<dbReference type="EMBL" id="KZ613942">
    <property type="protein sequence ID" value="PMD43149.1"/>
    <property type="molecule type" value="Genomic_DNA"/>
</dbReference>